<dbReference type="PANTHER" id="PTHR21022:SF19">
    <property type="entry name" value="PREPHENATE DEHYDRATASE-RELATED"/>
    <property type="match status" value="1"/>
</dbReference>
<dbReference type="SUPFAM" id="SSF55021">
    <property type="entry name" value="ACT-like"/>
    <property type="match status" value="1"/>
</dbReference>
<dbReference type="SUPFAM" id="SSF48600">
    <property type="entry name" value="Chorismate mutase II"/>
    <property type="match status" value="1"/>
</dbReference>
<keyword evidence="12" id="KW-0584">Phenylalanine biosynthesis</keyword>
<evidence type="ECO:0000256" key="13">
    <source>
        <dbReference type="ARBA" id="ARBA00023235"/>
    </source>
</evidence>
<dbReference type="RefSeq" id="WP_158363311.1">
    <property type="nucleotide sequence ID" value="NZ_JAOQKC010000009.1"/>
</dbReference>
<dbReference type="SUPFAM" id="SSF53850">
    <property type="entry name" value="Periplasmic binding protein-like II"/>
    <property type="match status" value="1"/>
</dbReference>
<sequence length="375" mass="43041">MRDLKELRVEIDRIDREMVALFEERMGISKEVAEYKIATGKKILDKERENQKLEAVKALTHDDFNSHGIEELYKQIMGISRKLQYQLMEEKALGRLPFIMVNELEKKDVRVVYQGVEGAYAQQAMFAFFGEKVNHFHVERWRDAMDAIAEGMADYAVLPIENSTAGIVNDSYDLLEEYDNYIVGEQIISIQHALLGTPDAEISDIRTVYSHPQGLMQCAKYLDEHRDWQQISVLNTAVAAKKVADEKDKTQAAIASTLAAKQQGLKVLDRGINRSENNSTRFLIVTNQPIFCKDAKKVSICFEVTHESGCLYNVLSHFIYNNLNMCRIESRPIPERNWEYHFFVDFEGNLNDSAVKNALRGIREEALNMKILGNY</sequence>
<keyword evidence="23" id="KW-1185">Reference proteome</keyword>
<dbReference type="InterPro" id="IPR002701">
    <property type="entry name" value="CM_II_prokaryot"/>
</dbReference>
<dbReference type="InterPro" id="IPR036263">
    <property type="entry name" value="Chorismate_II_sf"/>
</dbReference>
<evidence type="ECO:0000256" key="2">
    <source>
        <dbReference type="ARBA" id="ARBA00002364"/>
    </source>
</evidence>
<keyword evidence="9" id="KW-0963">Cytoplasm</keyword>
<dbReference type="PROSITE" id="PS51168">
    <property type="entry name" value="CHORISMATE_MUT_2"/>
    <property type="match status" value="1"/>
</dbReference>
<evidence type="ECO:0000259" key="19">
    <source>
        <dbReference type="PROSITE" id="PS51168"/>
    </source>
</evidence>
<keyword evidence="15" id="KW-0511">Multifunctional enzyme</keyword>
<evidence type="ECO:0000256" key="3">
    <source>
        <dbReference type="ARBA" id="ARBA00004496"/>
    </source>
</evidence>
<evidence type="ECO:0000256" key="18">
    <source>
        <dbReference type="ARBA" id="ARBA00047848"/>
    </source>
</evidence>
<dbReference type="NCBIfam" id="NF008865">
    <property type="entry name" value="PRK11898.1"/>
    <property type="match status" value="1"/>
</dbReference>
<dbReference type="Gene3D" id="1.20.59.10">
    <property type="entry name" value="Chorismate mutase"/>
    <property type="match status" value="1"/>
</dbReference>
<protein>
    <recommendedName>
        <fullName evidence="7">Bifunctional chorismate mutase/prephenate dehydratase</fullName>
        <ecNumber evidence="6">4.2.1.51</ecNumber>
    </recommendedName>
    <alternativeName>
        <fullName evidence="17">Chorismate mutase-prephenate dehydratase</fullName>
    </alternativeName>
    <alternativeName>
        <fullName evidence="8">Prephenate dehydratase</fullName>
    </alternativeName>
    <alternativeName>
        <fullName evidence="16">p-protein</fullName>
    </alternativeName>
</protein>
<comment type="function">
    <text evidence="2">Catalyzes the Claisen rearrangement of chorismate to prephenate and the decarboxylation/dehydration of prephenate to phenylpyruvate.</text>
</comment>
<dbReference type="PROSITE" id="PS51671">
    <property type="entry name" value="ACT"/>
    <property type="match status" value="1"/>
</dbReference>
<dbReference type="GO" id="GO:0004664">
    <property type="term" value="F:prephenate dehydratase activity"/>
    <property type="evidence" value="ECO:0007669"/>
    <property type="project" value="UniProtKB-EC"/>
</dbReference>
<dbReference type="Pfam" id="PF00800">
    <property type="entry name" value="PDT"/>
    <property type="match status" value="1"/>
</dbReference>
<comment type="pathway">
    <text evidence="5">Metabolic intermediate biosynthesis; prephenate biosynthesis; prephenate from chorismate: step 1/1.</text>
</comment>
<dbReference type="SMART" id="SM00830">
    <property type="entry name" value="CM_2"/>
    <property type="match status" value="1"/>
</dbReference>
<keyword evidence="14 22" id="KW-0456">Lyase</keyword>
<dbReference type="InterPro" id="IPR036979">
    <property type="entry name" value="CM_dom_sf"/>
</dbReference>
<evidence type="ECO:0000256" key="17">
    <source>
        <dbReference type="ARBA" id="ARBA00031520"/>
    </source>
</evidence>
<comment type="catalytic activity">
    <reaction evidence="18">
        <text>prephenate + H(+) = 3-phenylpyruvate + CO2 + H2O</text>
        <dbReference type="Rhea" id="RHEA:21648"/>
        <dbReference type="ChEBI" id="CHEBI:15377"/>
        <dbReference type="ChEBI" id="CHEBI:15378"/>
        <dbReference type="ChEBI" id="CHEBI:16526"/>
        <dbReference type="ChEBI" id="CHEBI:18005"/>
        <dbReference type="ChEBI" id="CHEBI:29934"/>
        <dbReference type="EC" id="4.2.1.51"/>
    </reaction>
</comment>
<evidence type="ECO:0000256" key="15">
    <source>
        <dbReference type="ARBA" id="ARBA00023268"/>
    </source>
</evidence>
<organism evidence="22 23">
    <name type="scientific">Laedolimicola ammoniilytica</name>
    <dbReference type="NCBI Taxonomy" id="2981771"/>
    <lineage>
        <taxon>Bacteria</taxon>
        <taxon>Bacillati</taxon>
        <taxon>Bacillota</taxon>
        <taxon>Clostridia</taxon>
        <taxon>Lachnospirales</taxon>
        <taxon>Lachnospiraceae</taxon>
        <taxon>Laedolimicola</taxon>
    </lineage>
</organism>
<dbReference type="InterPro" id="IPR001086">
    <property type="entry name" value="Preph_deHydtase"/>
</dbReference>
<feature type="domain" description="Prephenate dehydratase" evidence="20">
    <location>
        <begin position="110"/>
        <end position="287"/>
    </location>
</feature>
<evidence type="ECO:0000256" key="14">
    <source>
        <dbReference type="ARBA" id="ARBA00023239"/>
    </source>
</evidence>
<proteinExistence type="predicted"/>
<gene>
    <name evidence="22" type="primary">pheA</name>
    <name evidence="22" type="ORF">OCV63_07935</name>
</gene>
<name>A0ABT2RWX8_9FIRM</name>
<dbReference type="CDD" id="cd13631">
    <property type="entry name" value="PBP2_Ct-PDT_like"/>
    <property type="match status" value="1"/>
</dbReference>
<dbReference type="Gene3D" id="3.30.70.260">
    <property type="match status" value="1"/>
</dbReference>
<evidence type="ECO:0000256" key="1">
    <source>
        <dbReference type="ARBA" id="ARBA00000824"/>
    </source>
</evidence>
<dbReference type="PIRSF" id="PIRSF001500">
    <property type="entry name" value="Chor_mut_pdt_Ppr"/>
    <property type="match status" value="1"/>
</dbReference>
<evidence type="ECO:0000256" key="8">
    <source>
        <dbReference type="ARBA" id="ARBA00021872"/>
    </source>
</evidence>
<evidence type="ECO:0000256" key="10">
    <source>
        <dbReference type="ARBA" id="ARBA00022605"/>
    </source>
</evidence>
<dbReference type="InterPro" id="IPR008242">
    <property type="entry name" value="Chor_mutase/pphenate_deHydtase"/>
</dbReference>
<evidence type="ECO:0000313" key="23">
    <source>
        <dbReference type="Proteomes" id="UP001652461"/>
    </source>
</evidence>
<evidence type="ECO:0000259" key="21">
    <source>
        <dbReference type="PROSITE" id="PS51671"/>
    </source>
</evidence>
<comment type="pathway">
    <text evidence="4">Amino-acid biosynthesis; L-phenylalanine biosynthesis; phenylpyruvate from prephenate: step 1/1.</text>
</comment>
<evidence type="ECO:0000256" key="6">
    <source>
        <dbReference type="ARBA" id="ARBA00013147"/>
    </source>
</evidence>
<keyword evidence="13" id="KW-0413">Isomerase</keyword>
<dbReference type="Proteomes" id="UP001652461">
    <property type="component" value="Unassembled WGS sequence"/>
</dbReference>
<accession>A0ABT2RWX8</accession>
<evidence type="ECO:0000313" key="22">
    <source>
        <dbReference type="EMBL" id="MCU6696827.1"/>
    </source>
</evidence>
<evidence type="ECO:0000256" key="11">
    <source>
        <dbReference type="ARBA" id="ARBA00023141"/>
    </source>
</evidence>
<dbReference type="InterPro" id="IPR002912">
    <property type="entry name" value="ACT_dom"/>
</dbReference>
<feature type="domain" description="Chorismate mutase" evidence="19">
    <location>
        <begin position="1"/>
        <end position="88"/>
    </location>
</feature>
<dbReference type="InterPro" id="IPR045865">
    <property type="entry name" value="ACT-like_dom_sf"/>
</dbReference>
<evidence type="ECO:0000259" key="20">
    <source>
        <dbReference type="PROSITE" id="PS51171"/>
    </source>
</evidence>
<evidence type="ECO:0000256" key="9">
    <source>
        <dbReference type="ARBA" id="ARBA00022490"/>
    </source>
</evidence>
<reference evidence="22 23" key="1">
    <citation type="journal article" date="2021" name="ISME Commun">
        <title>Automated analysis of genomic sequences facilitates high-throughput and comprehensive description of bacteria.</title>
        <authorList>
            <person name="Hitch T.C.A."/>
        </authorList>
    </citation>
    <scope>NUCLEOTIDE SEQUENCE [LARGE SCALE GENOMIC DNA]</scope>
    <source>
        <strain evidence="22 23">Sanger_04</strain>
    </source>
</reference>
<keyword evidence="11" id="KW-0057">Aromatic amino acid biosynthesis</keyword>
<evidence type="ECO:0000256" key="4">
    <source>
        <dbReference type="ARBA" id="ARBA00004741"/>
    </source>
</evidence>
<comment type="caution">
    <text evidence="22">The sequence shown here is derived from an EMBL/GenBank/DDBJ whole genome shotgun (WGS) entry which is preliminary data.</text>
</comment>
<dbReference type="EMBL" id="JAOQKC010000009">
    <property type="protein sequence ID" value="MCU6696827.1"/>
    <property type="molecule type" value="Genomic_DNA"/>
</dbReference>
<feature type="domain" description="ACT" evidence="21">
    <location>
        <begin position="299"/>
        <end position="375"/>
    </location>
</feature>
<dbReference type="EC" id="4.2.1.51" evidence="6"/>
<dbReference type="Gene3D" id="3.40.190.10">
    <property type="entry name" value="Periplasmic binding protein-like II"/>
    <property type="match status" value="2"/>
</dbReference>
<evidence type="ECO:0000256" key="7">
    <source>
        <dbReference type="ARBA" id="ARBA00014401"/>
    </source>
</evidence>
<keyword evidence="10" id="KW-0028">Amino-acid biosynthesis</keyword>
<dbReference type="Pfam" id="PF01817">
    <property type="entry name" value="CM_2"/>
    <property type="match status" value="1"/>
</dbReference>
<evidence type="ECO:0000256" key="12">
    <source>
        <dbReference type="ARBA" id="ARBA00023222"/>
    </source>
</evidence>
<dbReference type="CDD" id="cd04905">
    <property type="entry name" value="ACT_CM-PDT"/>
    <property type="match status" value="1"/>
</dbReference>
<evidence type="ECO:0000256" key="5">
    <source>
        <dbReference type="ARBA" id="ARBA00004817"/>
    </source>
</evidence>
<comment type="subcellular location">
    <subcellularLocation>
        <location evidence="3">Cytoplasm</location>
    </subcellularLocation>
</comment>
<dbReference type="PANTHER" id="PTHR21022">
    <property type="entry name" value="PREPHENATE DEHYDRATASE P PROTEIN"/>
    <property type="match status" value="1"/>
</dbReference>
<comment type="catalytic activity">
    <reaction evidence="1">
        <text>chorismate = prephenate</text>
        <dbReference type="Rhea" id="RHEA:13897"/>
        <dbReference type="ChEBI" id="CHEBI:29748"/>
        <dbReference type="ChEBI" id="CHEBI:29934"/>
        <dbReference type="EC" id="5.4.99.5"/>
    </reaction>
</comment>
<dbReference type="PROSITE" id="PS51171">
    <property type="entry name" value="PREPHENATE_DEHYDR_3"/>
    <property type="match status" value="1"/>
</dbReference>
<evidence type="ECO:0000256" key="16">
    <source>
        <dbReference type="ARBA" id="ARBA00031175"/>
    </source>
</evidence>